<dbReference type="AlphaFoldDB" id="A0AAW2XUR6"/>
<accession>A0AAW2XUR6</accession>
<organism evidence="1">
    <name type="scientific">Sesamum latifolium</name>
    <dbReference type="NCBI Taxonomy" id="2727402"/>
    <lineage>
        <taxon>Eukaryota</taxon>
        <taxon>Viridiplantae</taxon>
        <taxon>Streptophyta</taxon>
        <taxon>Embryophyta</taxon>
        <taxon>Tracheophyta</taxon>
        <taxon>Spermatophyta</taxon>
        <taxon>Magnoliopsida</taxon>
        <taxon>eudicotyledons</taxon>
        <taxon>Gunneridae</taxon>
        <taxon>Pentapetalae</taxon>
        <taxon>asterids</taxon>
        <taxon>lamiids</taxon>
        <taxon>Lamiales</taxon>
        <taxon>Pedaliaceae</taxon>
        <taxon>Sesamum</taxon>
    </lineage>
</organism>
<name>A0AAW2XUR6_9LAMI</name>
<dbReference type="InterPro" id="IPR052343">
    <property type="entry name" value="Retrotransposon-Effector_Assoc"/>
</dbReference>
<gene>
    <name evidence="1" type="ORF">Slati_1024600</name>
</gene>
<dbReference type="EMBL" id="JACGWN010000003">
    <property type="protein sequence ID" value="KAL0456854.1"/>
    <property type="molecule type" value="Genomic_DNA"/>
</dbReference>
<reference evidence="1" key="2">
    <citation type="journal article" date="2024" name="Plant">
        <title>Genomic evolution and insights into agronomic trait innovations of Sesamum species.</title>
        <authorList>
            <person name="Miao H."/>
            <person name="Wang L."/>
            <person name="Qu L."/>
            <person name="Liu H."/>
            <person name="Sun Y."/>
            <person name="Le M."/>
            <person name="Wang Q."/>
            <person name="Wei S."/>
            <person name="Zheng Y."/>
            <person name="Lin W."/>
            <person name="Duan Y."/>
            <person name="Cao H."/>
            <person name="Xiong S."/>
            <person name="Wang X."/>
            <person name="Wei L."/>
            <person name="Li C."/>
            <person name="Ma Q."/>
            <person name="Ju M."/>
            <person name="Zhao R."/>
            <person name="Li G."/>
            <person name="Mu C."/>
            <person name="Tian Q."/>
            <person name="Mei H."/>
            <person name="Zhang T."/>
            <person name="Gao T."/>
            <person name="Zhang H."/>
        </authorList>
    </citation>
    <scope>NUCLEOTIDE SEQUENCE</scope>
    <source>
        <strain evidence="1">KEN1</strain>
    </source>
</reference>
<evidence type="ECO:0000313" key="1">
    <source>
        <dbReference type="EMBL" id="KAL0456854.1"/>
    </source>
</evidence>
<dbReference type="PANTHER" id="PTHR46890:SF48">
    <property type="entry name" value="RNA-DIRECTED DNA POLYMERASE"/>
    <property type="match status" value="1"/>
</dbReference>
<comment type="caution">
    <text evidence="1">The sequence shown here is derived from an EMBL/GenBank/DDBJ whole genome shotgun (WGS) entry which is preliminary data.</text>
</comment>
<dbReference type="PANTHER" id="PTHR46890">
    <property type="entry name" value="NON-LTR RETROLELEMENT REVERSE TRANSCRIPTASE-LIKE PROTEIN-RELATED"/>
    <property type="match status" value="1"/>
</dbReference>
<protein>
    <recommendedName>
        <fullName evidence="2">Reverse transcriptase</fullName>
    </recommendedName>
</protein>
<sequence>MSLFPTASVMTEKARGSDHTPLVISLDGQLLSSNRRRRKIFRFEAMWTRNASCREVISRTWDRTWTGAAGERLQCKLRNVCEELDTWEKTNFGSVNKQIKEYETALQDLDGNGLSTASLSRRAEFREKLDELLAREEVMWKQRGKAEWLHEGDLNTTFFHARANARQCKNAISCLRNLDGSWSNSADEVQKIITDYFQVLFNSSKPSNEDIEAAIEGLPVRVSTEMNEQLLLPFTADEVKSALFQMYPYKSPGTDASKAIANRLKPFLTSVISETQSAFLPGRLITYNVLVAYEINHYLAHKYWGSTGHAVLKLDLSKAYDRVE</sequence>
<evidence type="ECO:0008006" key="2">
    <source>
        <dbReference type="Google" id="ProtNLM"/>
    </source>
</evidence>
<proteinExistence type="predicted"/>
<reference evidence="1" key="1">
    <citation type="submission" date="2020-06" db="EMBL/GenBank/DDBJ databases">
        <authorList>
            <person name="Li T."/>
            <person name="Hu X."/>
            <person name="Zhang T."/>
            <person name="Song X."/>
            <person name="Zhang H."/>
            <person name="Dai N."/>
            <person name="Sheng W."/>
            <person name="Hou X."/>
            <person name="Wei L."/>
        </authorList>
    </citation>
    <scope>NUCLEOTIDE SEQUENCE</scope>
    <source>
        <strain evidence="1">KEN1</strain>
        <tissue evidence="1">Leaf</tissue>
    </source>
</reference>